<dbReference type="SUPFAM" id="SSF53756">
    <property type="entry name" value="UDP-Glycosyltransferase/glycogen phosphorylase"/>
    <property type="match status" value="1"/>
</dbReference>
<dbReference type="Pfam" id="PF13692">
    <property type="entry name" value="Glyco_trans_1_4"/>
    <property type="match status" value="1"/>
</dbReference>
<evidence type="ECO:0000313" key="2">
    <source>
        <dbReference type="Proteomes" id="UP000677812"/>
    </source>
</evidence>
<reference evidence="1 2" key="1">
    <citation type="submission" date="2021-04" db="EMBL/GenBank/DDBJ databases">
        <title>The complete genome sequence of Neokomagataea sp. TBRC 2177.</title>
        <authorList>
            <person name="Charoenyingcharoen P."/>
            <person name="Yukphan P."/>
        </authorList>
    </citation>
    <scope>NUCLEOTIDE SEQUENCE [LARGE SCALE GENOMIC DNA]</scope>
    <source>
        <strain evidence="1 2">TBRC 2177</strain>
    </source>
</reference>
<keyword evidence="2" id="KW-1185">Reference proteome</keyword>
<comment type="caution">
    <text evidence="1">The sequence shown here is derived from an EMBL/GenBank/DDBJ whole genome shotgun (WGS) entry which is preliminary data.</text>
</comment>
<proteinExistence type="predicted"/>
<evidence type="ECO:0000313" key="1">
    <source>
        <dbReference type="EMBL" id="MBR0560188.1"/>
    </source>
</evidence>
<dbReference type="Gene3D" id="3.40.50.2000">
    <property type="entry name" value="Glycogen Phosphorylase B"/>
    <property type="match status" value="1"/>
</dbReference>
<dbReference type="Proteomes" id="UP000677812">
    <property type="component" value="Unassembled WGS sequence"/>
</dbReference>
<dbReference type="GO" id="GO:0016757">
    <property type="term" value="F:glycosyltransferase activity"/>
    <property type="evidence" value="ECO:0007669"/>
    <property type="project" value="UniProtKB-KW"/>
</dbReference>
<name>A0ABS5E8F7_9PROT</name>
<keyword evidence="1" id="KW-0808">Transferase</keyword>
<accession>A0ABS5E8F7</accession>
<dbReference type="RefSeq" id="WP_211682364.1">
    <property type="nucleotide sequence ID" value="NZ_JAGRQH010000006.1"/>
</dbReference>
<dbReference type="EMBL" id="JAGRQH010000006">
    <property type="protein sequence ID" value="MBR0560188.1"/>
    <property type="molecule type" value="Genomic_DNA"/>
</dbReference>
<keyword evidence="1" id="KW-0328">Glycosyltransferase</keyword>
<organism evidence="1 2">
    <name type="scientific">Neokomagataea anthophila</name>
    <dbReference type="NCBI Taxonomy" id="2826925"/>
    <lineage>
        <taxon>Bacteria</taxon>
        <taxon>Pseudomonadati</taxon>
        <taxon>Pseudomonadota</taxon>
        <taxon>Alphaproteobacteria</taxon>
        <taxon>Acetobacterales</taxon>
        <taxon>Acetobacteraceae</taxon>
        <taxon>Neokomagataea</taxon>
    </lineage>
</organism>
<protein>
    <submittedName>
        <fullName evidence="1">Glycosyltransferase</fullName>
        <ecNumber evidence="1">2.4.-.-</ecNumber>
    </submittedName>
</protein>
<dbReference type="EC" id="2.4.-.-" evidence="1"/>
<gene>
    <name evidence="1" type="ORF">KB213_09015</name>
</gene>
<sequence>MTDPLTGYLDLCTRDALAGWAMDPASPERAIRLSILQNGTVIDEITATQFRSDLTAQGRAGHCAFHWLWPDPPPHEGCHIDIQEAETQRPLLNTPLIIPPLPSALEGCIDLANRHKIAGWVRDNLNPHRTVWLTLYINGQATQRIPANSFRHDLREAGLGHGRYGFEHNFTPPLDPLQDYSLQLHHGTTPFLEPALLPRATTLTTELRHYIANTINNIHNETERQQTLAFLTEQSNTLRDQAAATVTARAEKDLSRRAKRLFQTPNTHSAPCILIIDDQAPDPSRDAGSVALLSHIRAIQSLGYECCFIASRLPSSEEDHLRLSTLGITCLMPPIFTGPEEALKRLGDGLEAVYLHRLNNAESYSALTRAFAPTATLIWSIADLASRRLQRQSSVEARPELLRVAQRLEIRENMCAWLADTTITHSDVETKYLQRQVPTAHPITIPWDVPIHRRAKAPSTTRPVIAFIAHFAHAPNLDAAKWLILDILPRLLKHLPNLTCRLIGSAMPHALHMLPQNNVEIIGYVPDIGTALHDVTLCVAPLRFGAGIKGKVLESWSFGVPIIMTPIAAEGIIPEDHPTLSRAIAHTAEDFTHSILAHLKPSVAKAHITASRTLLRSTFHKNTIQERFRSILPPAEEGLVAYEEPVLH</sequence>